<dbReference type="CDD" id="cd18787">
    <property type="entry name" value="SF2_C_DEAD"/>
    <property type="match status" value="1"/>
</dbReference>
<dbReference type="Pfam" id="PF00270">
    <property type="entry name" value="DEAD"/>
    <property type="match status" value="1"/>
</dbReference>
<evidence type="ECO:0000256" key="4">
    <source>
        <dbReference type="ARBA" id="ARBA00022840"/>
    </source>
</evidence>
<dbReference type="PANTHER" id="PTHR47959:SF17">
    <property type="entry name" value="ATP-DEPENDENT RNA HELICASE DEAD BOX FAMILY"/>
    <property type="match status" value="1"/>
</dbReference>
<evidence type="ECO:0000313" key="11">
    <source>
        <dbReference type="Proteomes" id="UP000760472"/>
    </source>
</evidence>
<dbReference type="Pfam" id="PF00271">
    <property type="entry name" value="Helicase_C"/>
    <property type="match status" value="1"/>
</dbReference>
<gene>
    <name evidence="10" type="ORF">JW498_16090</name>
</gene>
<dbReference type="InterPro" id="IPR014001">
    <property type="entry name" value="Helicase_ATP-bd"/>
</dbReference>
<dbReference type="InterPro" id="IPR000629">
    <property type="entry name" value="RNA-helicase_DEAD-box_CS"/>
</dbReference>
<evidence type="ECO:0000259" key="8">
    <source>
        <dbReference type="PROSITE" id="PS51192"/>
    </source>
</evidence>
<keyword evidence="2 6" id="KW-0378">Hydrolase</keyword>
<comment type="similarity">
    <text evidence="5 6">Belongs to the DEAD box helicase family.</text>
</comment>
<keyword evidence="1 6" id="KW-0547">Nucleotide-binding</keyword>
<protein>
    <submittedName>
        <fullName evidence="10">DEAD/DEAH box helicase</fullName>
    </submittedName>
</protein>
<evidence type="ECO:0000256" key="5">
    <source>
        <dbReference type="ARBA" id="ARBA00038437"/>
    </source>
</evidence>
<dbReference type="InterPro" id="IPR011545">
    <property type="entry name" value="DEAD/DEAH_box_helicase_dom"/>
</dbReference>
<dbReference type="InterPro" id="IPR001650">
    <property type="entry name" value="Helicase_C-like"/>
</dbReference>
<dbReference type="SMART" id="SM00490">
    <property type="entry name" value="HELICc"/>
    <property type="match status" value="1"/>
</dbReference>
<feature type="compositionally biased region" description="Basic residues" evidence="7">
    <location>
        <begin position="413"/>
        <end position="425"/>
    </location>
</feature>
<keyword evidence="11" id="KW-1185">Reference proteome</keyword>
<feature type="compositionally biased region" description="Basic residues" evidence="7">
    <location>
        <begin position="389"/>
        <end position="404"/>
    </location>
</feature>
<evidence type="ECO:0000256" key="6">
    <source>
        <dbReference type="RuleBase" id="RU000492"/>
    </source>
</evidence>
<evidence type="ECO:0000256" key="7">
    <source>
        <dbReference type="SAM" id="MobiDB-lite"/>
    </source>
</evidence>
<proteinExistence type="inferred from homology"/>
<dbReference type="PANTHER" id="PTHR47959">
    <property type="entry name" value="ATP-DEPENDENT RNA HELICASE RHLE-RELATED"/>
    <property type="match status" value="1"/>
</dbReference>
<comment type="caution">
    <text evidence="10">The sequence shown here is derived from an EMBL/GenBank/DDBJ whole genome shotgun (WGS) entry which is preliminary data.</text>
</comment>
<evidence type="ECO:0000259" key="9">
    <source>
        <dbReference type="PROSITE" id="PS51194"/>
    </source>
</evidence>
<organism evidence="10 11">
    <name type="scientific">Amphritea pacifica</name>
    <dbReference type="NCBI Taxonomy" id="2811233"/>
    <lineage>
        <taxon>Bacteria</taxon>
        <taxon>Pseudomonadati</taxon>
        <taxon>Pseudomonadota</taxon>
        <taxon>Gammaproteobacteria</taxon>
        <taxon>Oceanospirillales</taxon>
        <taxon>Oceanospirillaceae</taxon>
        <taxon>Amphritea</taxon>
    </lineage>
</organism>
<dbReference type="InterPro" id="IPR044742">
    <property type="entry name" value="DEAD/DEAH_RhlB"/>
</dbReference>
<dbReference type="PROSITE" id="PS51192">
    <property type="entry name" value="HELICASE_ATP_BIND_1"/>
    <property type="match status" value="1"/>
</dbReference>
<feature type="domain" description="Helicase C-terminal" evidence="9">
    <location>
        <begin position="219"/>
        <end position="385"/>
    </location>
</feature>
<dbReference type="InterPro" id="IPR027417">
    <property type="entry name" value="P-loop_NTPase"/>
</dbReference>
<dbReference type="InterPro" id="IPR050079">
    <property type="entry name" value="DEAD_box_RNA_helicase"/>
</dbReference>
<evidence type="ECO:0000256" key="2">
    <source>
        <dbReference type="ARBA" id="ARBA00022801"/>
    </source>
</evidence>
<dbReference type="SUPFAM" id="SSF52540">
    <property type="entry name" value="P-loop containing nucleoside triphosphate hydrolases"/>
    <property type="match status" value="1"/>
</dbReference>
<dbReference type="EMBL" id="JAFFZP010000029">
    <property type="protein sequence ID" value="MBN0988892.1"/>
    <property type="molecule type" value="Genomic_DNA"/>
</dbReference>
<dbReference type="PROSITE" id="PS00039">
    <property type="entry name" value="DEAD_ATP_HELICASE"/>
    <property type="match status" value="1"/>
</dbReference>
<dbReference type="RefSeq" id="WP_205210398.1">
    <property type="nucleotide sequence ID" value="NZ_JAFFZO010000014.1"/>
</dbReference>
<keyword evidence="4 6" id="KW-0067">ATP-binding</keyword>
<dbReference type="PROSITE" id="PS51194">
    <property type="entry name" value="HELICASE_CTER"/>
    <property type="match status" value="1"/>
</dbReference>
<dbReference type="GO" id="GO:0004386">
    <property type="term" value="F:helicase activity"/>
    <property type="evidence" value="ECO:0007669"/>
    <property type="project" value="UniProtKB-KW"/>
</dbReference>
<dbReference type="SMART" id="SM00487">
    <property type="entry name" value="DEXDc"/>
    <property type="match status" value="1"/>
</dbReference>
<evidence type="ECO:0000256" key="3">
    <source>
        <dbReference type="ARBA" id="ARBA00022806"/>
    </source>
</evidence>
<sequence length="438" mass="49000">MFFIDLNLDLEILGPLADNNFLSPRPIQQQAIPVAMEGFDLLASAPTGTGKTLAFVLPALQKVFDKDPDHSSAPQILILAPTRELAKQIYQVIELQTQHNRIKSCLIVGGVPFGMQKSMLAEPIDIMIATPGRLLELNAQEWLDLSLVEMLIIDEADRMLDLGFINEIKQIADVLPLQRQTLMFSATLEGEKIQQFAADLLNEDSQVIAVDQPRHIPENIEQFVYRADNEQHKEYLLKALIHQPQLKQGIIFVNSRKQVEHWVSIIRNAGMLCYGLHGDMRQSERTQRIKEMRRGRIKIIIATDVVGRGLDLPDLTHVINLYLPLKADSYVHRCGRSGRDGAKGTVWSIVEPLDWANLGRIERFIGEKLPRTTFPGLAPKKPEPGKGSGKAKPKKPKVKNKKTVAKANAKKASSQKKSPKKRVGRGPKAGPSPRKMTE</sequence>
<keyword evidence="3 6" id="KW-0347">Helicase</keyword>
<dbReference type="Gene3D" id="3.40.50.300">
    <property type="entry name" value="P-loop containing nucleotide triphosphate hydrolases"/>
    <property type="match status" value="2"/>
</dbReference>
<feature type="domain" description="Helicase ATP-binding" evidence="8">
    <location>
        <begin position="32"/>
        <end position="206"/>
    </location>
</feature>
<feature type="region of interest" description="Disordered" evidence="7">
    <location>
        <begin position="371"/>
        <end position="438"/>
    </location>
</feature>
<name>A0ABS2WAY8_9GAMM</name>
<reference evidence="10 11" key="1">
    <citation type="submission" date="2021-02" db="EMBL/GenBank/DDBJ databases">
        <title>A novel species of genus Amphritea isolated from a fishpond in China.</title>
        <authorList>
            <person name="Lu H."/>
        </authorList>
    </citation>
    <scope>NUCLEOTIDE SEQUENCE [LARGE SCALE GENOMIC DNA]</scope>
    <source>
        <strain evidence="10 11">RP18W</strain>
    </source>
</reference>
<evidence type="ECO:0000256" key="1">
    <source>
        <dbReference type="ARBA" id="ARBA00022741"/>
    </source>
</evidence>
<accession>A0ABS2WAY8</accession>
<evidence type="ECO:0000313" key="10">
    <source>
        <dbReference type="EMBL" id="MBN0988892.1"/>
    </source>
</evidence>
<dbReference type="CDD" id="cd00268">
    <property type="entry name" value="DEADc"/>
    <property type="match status" value="1"/>
</dbReference>
<dbReference type="Proteomes" id="UP000760472">
    <property type="component" value="Unassembled WGS sequence"/>
</dbReference>